<feature type="domain" description="Glycoside hydrolase family 3 N-terminal" evidence="5">
    <location>
        <begin position="61"/>
        <end position="371"/>
    </location>
</feature>
<keyword evidence="2" id="KW-0378">Hydrolase</keyword>
<dbReference type="InterPro" id="IPR017853">
    <property type="entry name" value="GH"/>
</dbReference>
<dbReference type="InterPro" id="IPR050226">
    <property type="entry name" value="NagZ_Beta-hexosaminidase"/>
</dbReference>
<reference evidence="6" key="1">
    <citation type="journal article" date="2014" name="Int. J. Syst. Evol. Microbiol.">
        <title>Complete genome of a new Firmicutes species belonging to the dominant human colonic microbiota ('Ruminococcus bicirculans') reveals two chromosomes and a selective capacity to utilize plant glucans.</title>
        <authorList>
            <consortium name="NISC Comparative Sequencing Program"/>
            <person name="Wegmann U."/>
            <person name="Louis P."/>
            <person name="Goesmann A."/>
            <person name="Henrissat B."/>
            <person name="Duncan S.H."/>
            <person name="Flint H.J."/>
        </authorList>
    </citation>
    <scope>NUCLEOTIDE SEQUENCE</scope>
    <source>
        <strain evidence="6">JCM 17590</strain>
    </source>
</reference>
<dbReference type="PROSITE" id="PS51318">
    <property type="entry name" value="TAT"/>
    <property type="match status" value="1"/>
</dbReference>
<gene>
    <name evidence="6" type="ORF">GCM10022286_13840</name>
</gene>
<feature type="chain" id="PRO_5047201481" description="Glycoside hydrolase family 3 N-terminal domain-containing protein" evidence="4">
    <location>
        <begin position="21"/>
        <end position="376"/>
    </location>
</feature>
<dbReference type="EMBL" id="BAABBV010000001">
    <property type="protein sequence ID" value="GAA4159444.1"/>
    <property type="molecule type" value="Genomic_DNA"/>
</dbReference>
<dbReference type="Proteomes" id="UP001415169">
    <property type="component" value="Unassembled WGS sequence"/>
</dbReference>
<evidence type="ECO:0000256" key="4">
    <source>
        <dbReference type="SAM" id="SignalP"/>
    </source>
</evidence>
<accession>A0ABP7ZIX5</accession>
<evidence type="ECO:0000256" key="3">
    <source>
        <dbReference type="ARBA" id="ARBA00023295"/>
    </source>
</evidence>
<evidence type="ECO:0000259" key="5">
    <source>
        <dbReference type="Pfam" id="PF00933"/>
    </source>
</evidence>
<dbReference type="Pfam" id="PF00933">
    <property type="entry name" value="Glyco_hydro_3"/>
    <property type="match status" value="1"/>
</dbReference>
<proteinExistence type="inferred from homology"/>
<dbReference type="SUPFAM" id="SSF51445">
    <property type="entry name" value="(Trans)glycosidases"/>
    <property type="match status" value="1"/>
</dbReference>
<dbReference type="InterPro" id="IPR001764">
    <property type="entry name" value="Glyco_hydro_3_N"/>
</dbReference>
<dbReference type="PANTHER" id="PTHR30480">
    <property type="entry name" value="BETA-HEXOSAMINIDASE-RELATED"/>
    <property type="match status" value="1"/>
</dbReference>
<dbReference type="Gene3D" id="3.20.20.300">
    <property type="entry name" value="Glycoside hydrolase, family 3, N-terminal domain"/>
    <property type="match status" value="1"/>
</dbReference>
<dbReference type="PANTHER" id="PTHR30480:SF14">
    <property type="entry name" value="HYDROLASE, PUTATIVE (AFU_ORTHOLOGUE AFUA_4G13770)-RELATED"/>
    <property type="match status" value="1"/>
</dbReference>
<comment type="caution">
    <text evidence="6">The sequence shown here is derived from an EMBL/GenBank/DDBJ whole genome shotgun (WGS) entry which is preliminary data.</text>
</comment>
<sequence length="376" mass="38652">MSRRTLLAAGVGAAAGLAFAGAGVAGVGATRASAASPWWAKLSTRQQVGQRVIFSYPGATPPQALFDAIAAGIVGGVIFFGENITSLTQIAGVVADLRAAQADSPVREPLIFTTDQEGGYIRRLKGQEPVLSEKKIGLAADPDAAATAAGAGAAAALRDVGMNLNLAPVLDVFRTPGNFDDQWERSYSSDPRLAGRLGADFVRAQQGAGVAATSKHFPGLGAATAAQNTDLDTVTLTQSLDELRSVDESAFVPGIAAGVQLVMTSWAVYPAIDPVYPAGISPTIVQGELRERLGFTGVTITDALEAGALAPFGDTGTRALLSAQAGMDLLLCSARDLSQGFDALDAVTAAVDDKSLNPGHFKQSLARVQSLRASLF</sequence>
<dbReference type="InterPro" id="IPR006311">
    <property type="entry name" value="TAT_signal"/>
</dbReference>
<protein>
    <recommendedName>
        <fullName evidence="5">Glycoside hydrolase family 3 N-terminal domain-containing protein</fullName>
    </recommendedName>
</protein>
<reference evidence="6" key="2">
    <citation type="submission" date="2023-12" db="EMBL/GenBank/DDBJ databases">
        <authorList>
            <person name="Sun Q."/>
            <person name="Inoue M."/>
        </authorList>
    </citation>
    <scope>NUCLEOTIDE SEQUENCE</scope>
    <source>
        <strain evidence="6">JCM 17590</strain>
    </source>
</reference>
<organism evidence="6 7">
    <name type="scientific">Gryllotalpicola daejeonensis</name>
    <dbReference type="NCBI Taxonomy" id="993087"/>
    <lineage>
        <taxon>Bacteria</taxon>
        <taxon>Bacillati</taxon>
        <taxon>Actinomycetota</taxon>
        <taxon>Actinomycetes</taxon>
        <taxon>Micrococcales</taxon>
        <taxon>Microbacteriaceae</taxon>
        <taxon>Gryllotalpicola</taxon>
    </lineage>
</organism>
<keyword evidence="4" id="KW-0732">Signal</keyword>
<feature type="signal peptide" evidence="4">
    <location>
        <begin position="1"/>
        <end position="20"/>
    </location>
</feature>
<dbReference type="InterPro" id="IPR036962">
    <property type="entry name" value="Glyco_hydro_3_N_sf"/>
</dbReference>
<evidence type="ECO:0000313" key="6">
    <source>
        <dbReference type="EMBL" id="GAA4159444.1"/>
    </source>
</evidence>
<comment type="similarity">
    <text evidence="1">Belongs to the glycosyl hydrolase 3 family.</text>
</comment>
<keyword evidence="3" id="KW-0326">Glycosidase</keyword>
<evidence type="ECO:0000256" key="1">
    <source>
        <dbReference type="ARBA" id="ARBA00005336"/>
    </source>
</evidence>
<keyword evidence="7" id="KW-1185">Reference proteome</keyword>
<evidence type="ECO:0000256" key="2">
    <source>
        <dbReference type="ARBA" id="ARBA00022801"/>
    </source>
</evidence>
<evidence type="ECO:0000313" key="7">
    <source>
        <dbReference type="Proteomes" id="UP001415169"/>
    </source>
</evidence>
<dbReference type="RefSeq" id="WP_344791019.1">
    <property type="nucleotide sequence ID" value="NZ_BAABBV010000001.1"/>
</dbReference>
<name>A0ABP7ZIX5_9MICO</name>